<dbReference type="EMBL" id="SNRW01002603">
    <property type="protein sequence ID" value="KAA6392264.1"/>
    <property type="molecule type" value="Genomic_DNA"/>
</dbReference>
<accession>A0A5J4WBE4</accession>
<proteinExistence type="predicted"/>
<organism evidence="1 2">
    <name type="scientific">Streblomastix strix</name>
    <dbReference type="NCBI Taxonomy" id="222440"/>
    <lineage>
        <taxon>Eukaryota</taxon>
        <taxon>Metamonada</taxon>
        <taxon>Preaxostyla</taxon>
        <taxon>Oxymonadida</taxon>
        <taxon>Streblomastigidae</taxon>
        <taxon>Streblomastix</taxon>
    </lineage>
</organism>
<sequence length="298" mass="34598">MNDIQNFNNLNQTDQRKLLLLKNHIQRAEHQTSKLESQIEKLSPNETTFHIDFKENFNIGMNRDQKSQSFFEKAPVTCVTAVVHKRKLHNLVQKNAITLLSPVLSHNCSLTLLAVQRMFESEFMRDVEQVHQWSDGGPLFRNKQLILALLNDEDILIPCTDFEVNFTVLYHGKGAPDGIFGMYNTYLRNNKPKEGINSLETLKREQKLLTEHQALAYNDPEREHEILIFNVDRFNDEEDQLVINDFRRYLNFVSGDNEILSRQLTGIAYAGERSNPMKSTVKHVKRSPKRSTVLTKDE</sequence>
<evidence type="ECO:0000313" key="1">
    <source>
        <dbReference type="EMBL" id="KAA6392264.1"/>
    </source>
</evidence>
<name>A0A5J4WBE4_9EUKA</name>
<dbReference type="Proteomes" id="UP000324800">
    <property type="component" value="Unassembled WGS sequence"/>
</dbReference>
<comment type="caution">
    <text evidence="1">The sequence shown here is derived from an EMBL/GenBank/DDBJ whole genome shotgun (WGS) entry which is preliminary data.</text>
</comment>
<protein>
    <submittedName>
        <fullName evidence="1">Uncharacterized protein</fullName>
    </submittedName>
</protein>
<gene>
    <name evidence="1" type="ORF">EZS28_012209</name>
</gene>
<reference evidence="1 2" key="1">
    <citation type="submission" date="2019-03" db="EMBL/GenBank/DDBJ databases">
        <title>Single cell metagenomics reveals metabolic interactions within the superorganism composed of flagellate Streblomastix strix and complex community of Bacteroidetes bacteria on its surface.</title>
        <authorList>
            <person name="Treitli S.C."/>
            <person name="Kolisko M."/>
            <person name="Husnik F."/>
            <person name="Keeling P."/>
            <person name="Hampl V."/>
        </authorList>
    </citation>
    <scope>NUCLEOTIDE SEQUENCE [LARGE SCALE GENOMIC DNA]</scope>
    <source>
        <strain evidence="1">ST1C</strain>
    </source>
</reference>
<evidence type="ECO:0000313" key="2">
    <source>
        <dbReference type="Proteomes" id="UP000324800"/>
    </source>
</evidence>
<dbReference type="AlphaFoldDB" id="A0A5J4WBE4"/>